<evidence type="ECO:0000313" key="4">
    <source>
        <dbReference type="Proteomes" id="UP000292235"/>
    </source>
</evidence>
<sequence length="583" mass="62391">MTVEEQLTEPEITRPTRSLTAVTARLLVSGGPFEMETAEIGGVATRVWKHAPAHMRAVVEASLEHGETAALVYGDERLTHAAFYRTTATLARRFVEDYGLAKGDRVAIAMRNYPEWVIAYFAATAVGAIAVPLNSWWSGPELEFGLTDSGAGVLVADAERIERLGDAPARLGVALIGVRTGSLPEGARTWEEALGEVAADARLPEAGLAPDEPCTLFYTSGTTGRPKGAVGSHRNLLTNIVSGSYSRFRSLMRLGLDMEEVQAYVDALGPAVVLCVLPLFHATGAQTVMLPTLFNGGTLVLMYKWDPEEALRLVDRERVTAITAVPAMISQMTSSPRLGEYDLSSLMLLASGGAPAAPALVSRTRSTMHDMLLGQGYGLTECSATATVNGGSDYLLRPDSAGVPVATVDVKIVDAAEQELPPGEVGEVWIKGPGVVHGYWRRPDATAATFTGGWLRTGDLGRLDEEGFLYIVDRATDMIIRGGENVYCAEVEAAVHEHPAVGEVAVLGVPDEVYGEEVGAVVRVLSGGELTEDALVEFLKPRVAPFKIPSRIRIVADELPRNAAGKLLKKQLKQEYGWSAEQG</sequence>
<dbReference type="SUPFAM" id="SSF56801">
    <property type="entry name" value="Acetyl-CoA synthetase-like"/>
    <property type="match status" value="1"/>
</dbReference>
<dbReference type="KEGG" id="strr:EKD16_12095"/>
<dbReference type="InterPro" id="IPR025110">
    <property type="entry name" value="AMP-bd_C"/>
</dbReference>
<keyword evidence="3" id="KW-0436">Ligase</keyword>
<dbReference type="InterPro" id="IPR000873">
    <property type="entry name" value="AMP-dep_synth/lig_dom"/>
</dbReference>
<protein>
    <submittedName>
        <fullName evidence="3">Long-chain-fatty-acid--CoA ligase</fullName>
        <ecNumber evidence="3">6.2.1.3</ecNumber>
    </submittedName>
</protein>
<dbReference type="Gene3D" id="3.40.50.980">
    <property type="match status" value="2"/>
</dbReference>
<dbReference type="PROSITE" id="PS00455">
    <property type="entry name" value="AMP_BINDING"/>
    <property type="match status" value="1"/>
</dbReference>
<keyword evidence="4" id="KW-1185">Reference proteome</keyword>
<dbReference type="AlphaFoldDB" id="A0A4V0ZJP5"/>
<dbReference type="Proteomes" id="UP000292235">
    <property type="component" value="Chromosome"/>
</dbReference>
<feature type="domain" description="AMP-binding enzyme C-terminal" evidence="2">
    <location>
        <begin position="490"/>
        <end position="566"/>
    </location>
</feature>
<dbReference type="InterPro" id="IPR045851">
    <property type="entry name" value="AMP-bd_C_sf"/>
</dbReference>
<dbReference type="GO" id="GO:0004467">
    <property type="term" value="F:long-chain fatty acid-CoA ligase activity"/>
    <property type="evidence" value="ECO:0007669"/>
    <property type="project" value="UniProtKB-EC"/>
</dbReference>
<evidence type="ECO:0000259" key="2">
    <source>
        <dbReference type="Pfam" id="PF13193"/>
    </source>
</evidence>
<organism evidence="3 4">
    <name type="scientific">Streptomonospora litoralis</name>
    <dbReference type="NCBI Taxonomy" id="2498135"/>
    <lineage>
        <taxon>Bacteria</taxon>
        <taxon>Bacillati</taxon>
        <taxon>Actinomycetota</taxon>
        <taxon>Actinomycetes</taxon>
        <taxon>Streptosporangiales</taxon>
        <taxon>Nocardiopsidaceae</taxon>
        <taxon>Streptomonospora</taxon>
    </lineage>
</organism>
<proteinExistence type="predicted"/>
<dbReference type="InterPro" id="IPR020845">
    <property type="entry name" value="AMP-binding_CS"/>
</dbReference>
<reference evidence="3 4" key="1">
    <citation type="submission" date="2019-02" db="EMBL/GenBank/DDBJ databases">
        <authorList>
            <person name="Khodamoradi S."/>
            <person name="Hahnke R.L."/>
            <person name="Kaempfer P."/>
            <person name="Schumann P."/>
            <person name="Rohde M."/>
            <person name="Steinert M."/>
            <person name="Luzhetskyy A."/>
            <person name="Wink J."/>
            <person name="Ruckert C."/>
        </authorList>
    </citation>
    <scope>NUCLEOTIDE SEQUENCE [LARGE SCALE GENOMIC DNA]</scope>
    <source>
        <strain evidence="3 4">M2</strain>
    </source>
</reference>
<dbReference type="Pfam" id="PF13193">
    <property type="entry name" value="AMP-binding_C"/>
    <property type="match status" value="1"/>
</dbReference>
<evidence type="ECO:0000313" key="3">
    <source>
        <dbReference type="EMBL" id="QBI54202.1"/>
    </source>
</evidence>
<name>A0A4V0ZJP5_9ACTN</name>
<feature type="domain" description="AMP-dependent synthetase/ligase" evidence="1">
    <location>
        <begin position="64"/>
        <end position="440"/>
    </location>
</feature>
<evidence type="ECO:0000259" key="1">
    <source>
        <dbReference type="Pfam" id="PF00501"/>
    </source>
</evidence>
<dbReference type="EMBL" id="CP036455">
    <property type="protein sequence ID" value="QBI54202.1"/>
    <property type="molecule type" value="Genomic_DNA"/>
</dbReference>
<dbReference type="Gene3D" id="3.30.300.30">
    <property type="match status" value="1"/>
</dbReference>
<dbReference type="Gene3D" id="2.30.38.10">
    <property type="entry name" value="Luciferase, Domain 3"/>
    <property type="match status" value="1"/>
</dbReference>
<dbReference type="PANTHER" id="PTHR24096">
    <property type="entry name" value="LONG-CHAIN-FATTY-ACID--COA LIGASE"/>
    <property type="match status" value="1"/>
</dbReference>
<dbReference type="EC" id="6.2.1.3" evidence="3"/>
<dbReference type="Pfam" id="PF00501">
    <property type="entry name" value="AMP-binding"/>
    <property type="match status" value="1"/>
</dbReference>
<accession>A0A4V0ZJP5</accession>
<gene>
    <name evidence="3" type="primary">lcfB1</name>
    <name evidence="3" type="ORF">EKD16_12095</name>
</gene>